<dbReference type="GO" id="GO:0006260">
    <property type="term" value="P:DNA replication"/>
    <property type="evidence" value="ECO:0007669"/>
    <property type="project" value="UniProtKB-KW"/>
</dbReference>
<evidence type="ECO:0000256" key="3">
    <source>
        <dbReference type="ARBA" id="ARBA00022679"/>
    </source>
</evidence>
<dbReference type="SUPFAM" id="SSF55464">
    <property type="entry name" value="Origin of replication-binding domain, RBD-like"/>
    <property type="match status" value="1"/>
</dbReference>
<evidence type="ECO:0000256" key="8">
    <source>
        <dbReference type="ARBA" id="ARBA00022741"/>
    </source>
</evidence>
<evidence type="ECO:0000256" key="12">
    <source>
        <dbReference type="ARBA" id="ARBA00023125"/>
    </source>
</evidence>
<keyword evidence="8" id="KW-0547">Nucleotide-binding</keyword>
<evidence type="ECO:0000256" key="9">
    <source>
        <dbReference type="ARBA" id="ARBA00022759"/>
    </source>
</evidence>
<accession>A0A8A4XCH1</accession>
<keyword evidence="11" id="KW-0190">Covalent protein-DNA linkage</keyword>
<keyword evidence="4" id="KW-0548">Nucleotidyltransferase</keyword>
<dbReference type="GO" id="GO:0016787">
    <property type="term" value="F:hydrolase activity"/>
    <property type="evidence" value="ECO:0007669"/>
    <property type="project" value="UniProtKB-KW"/>
</dbReference>
<dbReference type="EMBL" id="MW182981">
    <property type="protein sequence ID" value="QTE03655.1"/>
    <property type="molecule type" value="Genomic_DNA"/>
</dbReference>
<keyword evidence="2" id="KW-1048">Host nucleus</keyword>
<proteinExistence type="predicted"/>
<evidence type="ECO:0000256" key="10">
    <source>
        <dbReference type="ARBA" id="ARBA00022801"/>
    </source>
</evidence>
<evidence type="ECO:0000256" key="7">
    <source>
        <dbReference type="ARBA" id="ARBA00022723"/>
    </source>
</evidence>
<name>A0A8A4XCH1_9VIRU</name>
<keyword evidence="5" id="KW-0235">DNA replication</keyword>
<feature type="domain" description="CRESS-DNA virus Rep endonuclease" evidence="14">
    <location>
        <begin position="4"/>
        <end position="103"/>
    </location>
</feature>
<dbReference type="GO" id="GO:0046872">
    <property type="term" value="F:metal ion binding"/>
    <property type="evidence" value="ECO:0007669"/>
    <property type="project" value="UniProtKB-KW"/>
</dbReference>
<evidence type="ECO:0000256" key="4">
    <source>
        <dbReference type="ARBA" id="ARBA00022695"/>
    </source>
</evidence>
<evidence type="ECO:0000256" key="11">
    <source>
        <dbReference type="ARBA" id="ARBA00023124"/>
    </source>
</evidence>
<dbReference type="GO" id="GO:0004519">
    <property type="term" value="F:endonuclease activity"/>
    <property type="evidence" value="ECO:0007669"/>
    <property type="project" value="UniProtKB-KW"/>
</dbReference>
<dbReference type="InterPro" id="IPR049912">
    <property type="entry name" value="CRESS_DNA_REP"/>
</dbReference>
<reference evidence="15" key="1">
    <citation type="submission" date="2020-10" db="EMBL/GenBank/DDBJ databases">
        <title>CRESS DNA virus dark matter in the feces of wild birds.</title>
        <authorList>
            <person name="Yang S."/>
            <person name="Zhang W."/>
        </authorList>
    </citation>
    <scope>NUCLEOTIDE SEQUENCE</scope>
    <source>
        <strain evidence="15">Rph221gen4</strain>
    </source>
</reference>
<dbReference type="GO" id="GO:0000166">
    <property type="term" value="F:nucleotide binding"/>
    <property type="evidence" value="ECO:0007669"/>
    <property type="project" value="UniProtKB-KW"/>
</dbReference>
<keyword evidence="3" id="KW-0808">Transferase</keyword>
<organism evidence="15">
    <name type="scientific">Syrmaticus reevesii Genomoviridae sp</name>
    <dbReference type="NCBI Taxonomy" id="2814996"/>
    <lineage>
        <taxon>Viruses</taxon>
        <taxon>Monodnaviria</taxon>
        <taxon>Shotokuvirae</taxon>
        <taxon>Cressdnaviricota</taxon>
        <taxon>Repensiviricetes</taxon>
        <taxon>Geplafuvirales</taxon>
        <taxon>Genomoviridae</taxon>
    </lineage>
</organism>
<dbReference type="GO" id="GO:0042025">
    <property type="term" value="C:host cell nucleus"/>
    <property type="evidence" value="ECO:0007669"/>
    <property type="project" value="UniProtKB-SubCell"/>
</dbReference>
<keyword evidence="6" id="KW-0540">Nuclease</keyword>
<evidence type="ECO:0000256" key="1">
    <source>
        <dbReference type="ARBA" id="ARBA00004147"/>
    </source>
</evidence>
<dbReference type="PROSITE" id="PS52020">
    <property type="entry name" value="CRESS_DNA_REP"/>
    <property type="match status" value="1"/>
</dbReference>
<feature type="region of interest" description="Disordered" evidence="13">
    <location>
        <begin position="183"/>
        <end position="206"/>
    </location>
</feature>
<keyword evidence="12" id="KW-0238">DNA-binding</keyword>
<evidence type="ECO:0000256" key="5">
    <source>
        <dbReference type="ARBA" id="ARBA00022705"/>
    </source>
</evidence>
<evidence type="ECO:0000256" key="13">
    <source>
        <dbReference type="SAM" id="MobiDB-lite"/>
    </source>
</evidence>
<dbReference type="GO" id="GO:0016779">
    <property type="term" value="F:nucleotidyltransferase activity"/>
    <property type="evidence" value="ECO:0007669"/>
    <property type="project" value="UniProtKB-KW"/>
</dbReference>
<protein>
    <submittedName>
        <fullName evidence="15">Replication-associated protein</fullName>
    </submittedName>
</protein>
<feature type="compositionally biased region" description="Basic and acidic residues" evidence="13">
    <location>
        <begin position="183"/>
        <end position="192"/>
    </location>
</feature>
<evidence type="ECO:0000256" key="2">
    <source>
        <dbReference type="ARBA" id="ARBA00022562"/>
    </source>
</evidence>
<dbReference type="Pfam" id="PF00799">
    <property type="entry name" value="Gemini_AL1"/>
    <property type="match status" value="1"/>
</dbReference>
<sequence length="206" mass="23572">MTFKFQSRYVLLTYAQSMELDPFDVVNHLSSLGAECIIGREPHADGGTHLHAFVDFGRRYSTRRTDAFDVGGHHPNISPSRGRAEGGYDYATKEGDIVAGGLERPCRSRVSRNDHLWDEIINQPDEQSFWECVQRLDPKAAATQFTQLRAYASWAYAVQPERYERNSDHSFDTGMVPELDRWRRESLGDDRQVPAPSLQRMKSMTM</sequence>
<keyword evidence="9" id="KW-0255">Endonuclease</keyword>
<dbReference type="Gene3D" id="3.40.1310.20">
    <property type="match status" value="1"/>
</dbReference>
<evidence type="ECO:0000313" key="15">
    <source>
        <dbReference type="EMBL" id="QTE03655.1"/>
    </source>
</evidence>
<evidence type="ECO:0000259" key="14">
    <source>
        <dbReference type="PROSITE" id="PS52020"/>
    </source>
</evidence>
<dbReference type="GO" id="GO:0003677">
    <property type="term" value="F:DNA binding"/>
    <property type="evidence" value="ECO:0007669"/>
    <property type="project" value="UniProtKB-KW"/>
</dbReference>
<keyword evidence="7" id="KW-0479">Metal-binding</keyword>
<keyword evidence="10" id="KW-0378">Hydrolase</keyword>
<evidence type="ECO:0000256" key="6">
    <source>
        <dbReference type="ARBA" id="ARBA00022722"/>
    </source>
</evidence>
<comment type="subcellular location">
    <subcellularLocation>
        <location evidence="1">Host nucleus</location>
    </subcellularLocation>
</comment>